<proteinExistence type="predicted"/>
<accession>A0A842HSG9</accession>
<keyword evidence="3" id="KW-1185">Reference proteome</keyword>
<feature type="compositionally biased region" description="Basic and acidic residues" evidence="1">
    <location>
        <begin position="1"/>
        <end position="10"/>
    </location>
</feature>
<dbReference type="EMBL" id="JACJVJ010000001">
    <property type="protein sequence ID" value="MBC2776788.1"/>
    <property type="molecule type" value="Genomic_DNA"/>
</dbReference>
<gene>
    <name evidence="2" type="ORF">H6P80_04065</name>
</gene>
<feature type="region of interest" description="Disordered" evidence="1">
    <location>
        <begin position="1"/>
        <end position="66"/>
    </location>
</feature>
<evidence type="ECO:0000313" key="2">
    <source>
        <dbReference type="EMBL" id="MBC2776788.1"/>
    </source>
</evidence>
<name>A0A842HSG9_9SPHN</name>
<feature type="compositionally biased region" description="Polar residues" evidence="1">
    <location>
        <begin position="52"/>
        <end position="66"/>
    </location>
</feature>
<feature type="compositionally biased region" description="Polar residues" evidence="1">
    <location>
        <begin position="27"/>
        <end position="42"/>
    </location>
</feature>
<dbReference type="Proteomes" id="UP000564378">
    <property type="component" value="Unassembled WGS sequence"/>
</dbReference>
<evidence type="ECO:0000313" key="3">
    <source>
        <dbReference type="Proteomes" id="UP000564378"/>
    </source>
</evidence>
<dbReference type="RefSeq" id="WP_185800044.1">
    <property type="nucleotide sequence ID" value="NZ_JACJVJ010000001.1"/>
</dbReference>
<organism evidence="2 3">
    <name type="scientific">Parasphingopyxis marina</name>
    <dbReference type="NCBI Taxonomy" id="2761622"/>
    <lineage>
        <taxon>Bacteria</taxon>
        <taxon>Pseudomonadati</taxon>
        <taxon>Pseudomonadota</taxon>
        <taxon>Alphaproteobacteria</taxon>
        <taxon>Sphingomonadales</taxon>
        <taxon>Sphingomonadaceae</taxon>
        <taxon>Parasphingopyxis</taxon>
    </lineage>
</organism>
<reference evidence="2 3" key="1">
    <citation type="submission" date="2020-08" db="EMBL/GenBank/DDBJ databases">
        <title>Draft genome sequence of Parasphingopyxis sp. GrpM-11.</title>
        <authorList>
            <person name="Oh J."/>
            <person name="Roh D.-H."/>
        </authorList>
    </citation>
    <scope>NUCLEOTIDE SEQUENCE [LARGE SCALE GENOMIC DNA]</scope>
    <source>
        <strain evidence="2 3">GrpM-11</strain>
    </source>
</reference>
<dbReference type="AlphaFoldDB" id="A0A842HSG9"/>
<protein>
    <submittedName>
        <fullName evidence="2">Uncharacterized protein</fullName>
    </submittedName>
</protein>
<sequence length="66" mass="7095">MTERKKTAELDDRDLDAVQGGADAQYNPETVSRSLSAGQTSSESEEAHHTIKLTNATVSSIKSTTK</sequence>
<comment type="caution">
    <text evidence="2">The sequence shown here is derived from an EMBL/GenBank/DDBJ whole genome shotgun (WGS) entry which is preliminary data.</text>
</comment>
<evidence type="ECO:0000256" key="1">
    <source>
        <dbReference type="SAM" id="MobiDB-lite"/>
    </source>
</evidence>